<dbReference type="PROSITE" id="PS51084">
    <property type="entry name" value="HIT_2"/>
    <property type="match status" value="1"/>
</dbReference>
<dbReference type="PANTHER" id="PTHR46648:SF1">
    <property type="entry name" value="ADENOSINE 5'-MONOPHOSPHORAMIDASE HNT1"/>
    <property type="match status" value="1"/>
</dbReference>
<dbReference type="InterPro" id="IPR011146">
    <property type="entry name" value="HIT-like"/>
</dbReference>
<dbReference type="InterPro" id="IPR036265">
    <property type="entry name" value="HIT-like_sf"/>
</dbReference>
<dbReference type="KEGG" id="efr:EFREU_v1c05130"/>
<gene>
    <name evidence="1" type="primary">hit</name>
    <name evidence="1" type="ORF">EFREU_v1c05130</name>
</gene>
<dbReference type="RefSeq" id="WP_100609557.1">
    <property type="nucleotide sequence ID" value="NZ_CP024962.1"/>
</dbReference>
<dbReference type="InterPro" id="IPR001310">
    <property type="entry name" value="Histidine_triad_HIT"/>
</dbReference>
<organism evidence="1 2">
    <name type="scientific">Entomoplasma freundtii</name>
    <dbReference type="NCBI Taxonomy" id="74700"/>
    <lineage>
        <taxon>Bacteria</taxon>
        <taxon>Bacillati</taxon>
        <taxon>Mycoplasmatota</taxon>
        <taxon>Mollicutes</taxon>
        <taxon>Entomoplasmatales</taxon>
        <taxon>Entomoplasmataceae</taxon>
        <taxon>Entomoplasma</taxon>
    </lineage>
</organism>
<dbReference type="AlphaFoldDB" id="A0A2K8NS02"/>
<dbReference type="PANTHER" id="PTHR46648">
    <property type="entry name" value="HIT FAMILY PROTEIN 1"/>
    <property type="match status" value="1"/>
</dbReference>
<dbReference type="GO" id="GO:0003824">
    <property type="term" value="F:catalytic activity"/>
    <property type="evidence" value="ECO:0007669"/>
    <property type="project" value="InterPro"/>
</dbReference>
<dbReference type="EMBL" id="CP024962">
    <property type="protein sequence ID" value="ATZ16534.1"/>
    <property type="molecule type" value="Genomic_DNA"/>
</dbReference>
<dbReference type="InterPro" id="IPR039384">
    <property type="entry name" value="HINT"/>
</dbReference>
<dbReference type="OrthoDB" id="9784774at2"/>
<proteinExistence type="predicted"/>
<dbReference type="PRINTS" id="PR00332">
    <property type="entry name" value="HISTRIAD"/>
</dbReference>
<sequence length="134" mass="15269">METTDCLFCKIVRKEIPASIIYEDDATLAFLDIHPTDNGHTLVIPKKHTSSFSKTDELTICAVTKAKKVVAELLQTKLKPNGFNFVTNDGAEAFQEVFHYHEHVIPKYKKNQGYAPERQPFKAMPLMEVCDRIK</sequence>
<name>A0A2K8NS02_9MOLU</name>
<dbReference type="GO" id="GO:0009117">
    <property type="term" value="P:nucleotide metabolic process"/>
    <property type="evidence" value="ECO:0007669"/>
    <property type="project" value="TreeGrafter"/>
</dbReference>
<evidence type="ECO:0000313" key="2">
    <source>
        <dbReference type="Proteomes" id="UP000232222"/>
    </source>
</evidence>
<dbReference type="SUPFAM" id="SSF54197">
    <property type="entry name" value="HIT-like"/>
    <property type="match status" value="1"/>
</dbReference>
<dbReference type="Proteomes" id="UP000232222">
    <property type="component" value="Chromosome"/>
</dbReference>
<accession>A0A2K8NS02</accession>
<protein>
    <submittedName>
        <fullName evidence="1">Histidine triad protein</fullName>
    </submittedName>
</protein>
<dbReference type="CDD" id="cd01277">
    <property type="entry name" value="HINT_subgroup"/>
    <property type="match status" value="1"/>
</dbReference>
<dbReference type="Pfam" id="PF01230">
    <property type="entry name" value="HIT"/>
    <property type="match status" value="1"/>
</dbReference>
<evidence type="ECO:0000313" key="1">
    <source>
        <dbReference type="EMBL" id="ATZ16534.1"/>
    </source>
</evidence>
<dbReference type="Gene3D" id="3.30.428.10">
    <property type="entry name" value="HIT-like"/>
    <property type="match status" value="1"/>
</dbReference>
<keyword evidence="2" id="KW-1185">Reference proteome</keyword>
<reference evidence="1 2" key="1">
    <citation type="submission" date="2017-11" db="EMBL/GenBank/DDBJ databases">
        <title>Genome sequence of Entomoplasma freundtii BARC 318 (ATCC 51999).</title>
        <authorList>
            <person name="Lo W.-S."/>
            <person name="Gasparich G.E."/>
            <person name="Kuo C.-H."/>
        </authorList>
    </citation>
    <scope>NUCLEOTIDE SEQUENCE [LARGE SCALE GENOMIC DNA]</scope>
    <source>
        <strain evidence="1 2">BARC 318</strain>
    </source>
</reference>